<proteinExistence type="predicted"/>
<feature type="transmembrane region" description="Helical" evidence="7">
    <location>
        <begin position="782"/>
        <end position="808"/>
    </location>
</feature>
<keyword evidence="5" id="KW-1015">Disulfide bond</keyword>
<dbReference type="InterPro" id="IPR051587">
    <property type="entry name" value="Adhesion_GPCR"/>
</dbReference>
<keyword evidence="6" id="KW-0325">Glycoprotein</keyword>
<dbReference type="GO" id="GO:0004930">
    <property type="term" value="F:G protein-coupled receptor activity"/>
    <property type="evidence" value="ECO:0007669"/>
    <property type="project" value="InterPro"/>
</dbReference>
<gene>
    <name evidence="10" type="ORF">DPMN_094678</name>
</gene>
<dbReference type="AlphaFoldDB" id="A0A9D4R258"/>
<evidence type="ECO:0000259" key="9">
    <source>
        <dbReference type="PROSITE" id="PS50227"/>
    </source>
</evidence>
<organism evidence="10 11">
    <name type="scientific">Dreissena polymorpha</name>
    <name type="common">Zebra mussel</name>
    <name type="synonym">Mytilus polymorpha</name>
    <dbReference type="NCBI Taxonomy" id="45954"/>
    <lineage>
        <taxon>Eukaryota</taxon>
        <taxon>Metazoa</taxon>
        <taxon>Spiralia</taxon>
        <taxon>Lophotrochozoa</taxon>
        <taxon>Mollusca</taxon>
        <taxon>Bivalvia</taxon>
        <taxon>Autobranchia</taxon>
        <taxon>Heteroconchia</taxon>
        <taxon>Euheterodonta</taxon>
        <taxon>Imparidentia</taxon>
        <taxon>Neoheterodontei</taxon>
        <taxon>Myida</taxon>
        <taxon>Dreissenoidea</taxon>
        <taxon>Dreissenidae</taxon>
        <taxon>Dreissena</taxon>
    </lineage>
</organism>
<dbReference type="PROSITE" id="PS50221">
    <property type="entry name" value="GAIN_B"/>
    <property type="match status" value="2"/>
</dbReference>
<evidence type="ECO:0000313" key="10">
    <source>
        <dbReference type="EMBL" id="KAH3852179.1"/>
    </source>
</evidence>
<reference evidence="10" key="1">
    <citation type="journal article" date="2019" name="bioRxiv">
        <title>The Genome of the Zebra Mussel, Dreissena polymorpha: A Resource for Invasive Species Research.</title>
        <authorList>
            <person name="McCartney M.A."/>
            <person name="Auch B."/>
            <person name="Kono T."/>
            <person name="Mallez S."/>
            <person name="Zhang Y."/>
            <person name="Obille A."/>
            <person name="Becker A."/>
            <person name="Abrahante J.E."/>
            <person name="Garbe J."/>
            <person name="Badalamenti J.P."/>
            <person name="Herman A."/>
            <person name="Mangelson H."/>
            <person name="Liachko I."/>
            <person name="Sullivan S."/>
            <person name="Sone E.D."/>
            <person name="Koren S."/>
            <person name="Silverstein K.A.T."/>
            <person name="Beckman K.B."/>
            <person name="Gohl D.M."/>
        </authorList>
    </citation>
    <scope>NUCLEOTIDE SEQUENCE</scope>
    <source>
        <strain evidence="10">Duluth1</strain>
        <tissue evidence="10">Whole animal</tissue>
    </source>
</reference>
<evidence type="ECO:0000313" key="11">
    <source>
        <dbReference type="Proteomes" id="UP000828390"/>
    </source>
</evidence>
<comment type="subcellular location">
    <subcellularLocation>
        <location evidence="1">Membrane</location>
    </subcellularLocation>
</comment>
<evidence type="ECO:0000256" key="2">
    <source>
        <dbReference type="ARBA" id="ARBA00022692"/>
    </source>
</evidence>
<evidence type="ECO:0000256" key="1">
    <source>
        <dbReference type="ARBA" id="ARBA00004370"/>
    </source>
</evidence>
<dbReference type="InterPro" id="IPR057244">
    <property type="entry name" value="GAIN_B"/>
</dbReference>
<dbReference type="InterPro" id="IPR036445">
    <property type="entry name" value="GPCR_2_extracell_dom_sf"/>
</dbReference>
<evidence type="ECO:0000256" key="4">
    <source>
        <dbReference type="ARBA" id="ARBA00023136"/>
    </source>
</evidence>
<reference evidence="10" key="2">
    <citation type="submission" date="2020-11" db="EMBL/GenBank/DDBJ databases">
        <authorList>
            <person name="McCartney M.A."/>
            <person name="Auch B."/>
            <person name="Kono T."/>
            <person name="Mallez S."/>
            <person name="Becker A."/>
            <person name="Gohl D.M."/>
            <person name="Silverstein K.A.T."/>
            <person name="Koren S."/>
            <person name="Bechman K.B."/>
            <person name="Herman A."/>
            <person name="Abrahante J.E."/>
            <person name="Garbe J."/>
        </authorList>
    </citation>
    <scope>NUCLEOTIDE SEQUENCE</scope>
    <source>
        <strain evidence="10">Duluth1</strain>
        <tissue evidence="10">Whole animal</tissue>
    </source>
</reference>
<evidence type="ECO:0000256" key="3">
    <source>
        <dbReference type="ARBA" id="ARBA00022989"/>
    </source>
</evidence>
<protein>
    <submittedName>
        <fullName evidence="10">Uncharacterized protein</fullName>
    </submittedName>
</protein>
<dbReference type="Gene3D" id="1.25.40.610">
    <property type="match status" value="1"/>
</dbReference>
<evidence type="ECO:0000259" key="8">
    <source>
        <dbReference type="PROSITE" id="PS50221"/>
    </source>
</evidence>
<dbReference type="InterPro" id="IPR032471">
    <property type="entry name" value="AGRL2-4_GAIN_subdom_A"/>
</dbReference>
<keyword evidence="4 7" id="KW-0472">Membrane</keyword>
<feature type="domain" description="GAIN-B" evidence="8">
    <location>
        <begin position="611"/>
        <end position="775"/>
    </location>
</feature>
<dbReference type="GO" id="GO:0007189">
    <property type="term" value="P:adenylate cyclase-activating G protein-coupled receptor signaling pathway"/>
    <property type="evidence" value="ECO:0007669"/>
    <property type="project" value="TreeGrafter"/>
</dbReference>
<dbReference type="SUPFAM" id="SSF111418">
    <property type="entry name" value="Hormone receptor domain"/>
    <property type="match status" value="2"/>
</dbReference>
<dbReference type="InterPro" id="IPR001879">
    <property type="entry name" value="GPCR_2_extracellular_dom"/>
</dbReference>
<evidence type="ECO:0000256" key="6">
    <source>
        <dbReference type="ARBA" id="ARBA00023180"/>
    </source>
</evidence>
<dbReference type="GO" id="GO:0016020">
    <property type="term" value="C:membrane"/>
    <property type="evidence" value="ECO:0007669"/>
    <property type="project" value="UniProtKB-SubCell"/>
</dbReference>
<dbReference type="InterPro" id="IPR000203">
    <property type="entry name" value="GPS"/>
</dbReference>
<dbReference type="Proteomes" id="UP000828390">
    <property type="component" value="Unassembled WGS sequence"/>
</dbReference>
<dbReference type="Pfam" id="PF01825">
    <property type="entry name" value="GPS"/>
    <property type="match status" value="2"/>
</dbReference>
<evidence type="ECO:0000256" key="5">
    <source>
        <dbReference type="ARBA" id="ARBA00023157"/>
    </source>
</evidence>
<feature type="domain" description="G-protein coupled receptors family 2 profile 1" evidence="9">
    <location>
        <begin position="434"/>
        <end position="477"/>
    </location>
</feature>
<accession>A0A9D4R258</accession>
<feature type="domain" description="G-protein coupled receptors family 2 profile 1" evidence="9">
    <location>
        <begin position="31"/>
        <end position="123"/>
    </location>
</feature>
<keyword evidence="3 7" id="KW-1133">Transmembrane helix</keyword>
<keyword evidence="2 7" id="KW-0812">Transmembrane</keyword>
<dbReference type="PANTHER" id="PTHR45813:SF8">
    <property type="entry name" value="IG-LIKE DOMAIN-CONTAINING PROTEIN"/>
    <property type="match status" value="1"/>
</dbReference>
<comment type="caution">
    <text evidence="10">The sequence shown here is derived from an EMBL/GenBank/DDBJ whole genome shotgun (WGS) entry which is preliminary data.</text>
</comment>
<keyword evidence="11" id="KW-1185">Reference proteome</keyword>
<sequence length="815" mass="89980">MLSIGAEGKGYISTLKIYDMSLHTVRDVVERCYDAFMASSNGELENATCSHGYVTELLSTTTTAHHTFRSTATTKSLPSCPTNQDFTGTLWPSADAGELKQMICTDKYTGTVTRKCNAVGVYENPVYNCTKIELQRLLDKVVNDGITRESVAGTIESLKTEITVDANKTLHVGDIEVATKIMEMIVVADINSPAVTNVTDAFFDVVDNLISNKTTNSWDALKDQGGAARVLYVLDDFIAKVANSNLTEAKNMTFVKNNLYIKIDTANDYWAKQSKDNIEVECRDGGNLQYSGSLFRNLSAIMTGRTEDKRTTKQINGPVLSFKKLATNQMNDLKTESVKIVFQIFNSSLDYPICSYWKKDEHGSNGQWLGDGCWLEDFNRSSGLVTCACSHLTNFAVLMSPSVTVSKVTELLSTTTTAHHTFRSTATTKSLLSCPTNQDFTGFLWPSADAGEMKQFNCTDKYTGNVTRKCNAVGVYENPVYKCTKIELQRLLDTVENDGITSESVAETIKSLNSEITVDANKTLHVGDIEVATEIMEMIVEADINSTAVKNVTDAFFDVVDTLISNKTTNSWDALKDKGGAARVLYVLDDFIAKVASSNLTEVKNMTFVKNNLYIKIDTVIDCQTVSFPGDENRGNGPDWAKQSKDNIEVECRDGGSLQYSGSLFRNLSAIMTGRTDDKRTTTEINGPVLSFKKLGTNKIQDFEKETVKIVFQIFNRTLDDPICSYWKKDEIGSNGQWLDDGCWLEDFNRSSGIVTCACSHLTNFAVLMSPLVTVSKIHHQALSAITAVGCTLSMTGLLATAIAYLYFWRPVHSH</sequence>
<feature type="domain" description="GAIN-B" evidence="8">
    <location>
        <begin position="244"/>
        <end position="405"/>
    </location>
</feature>
<name>A0A9D4R258_DREPO</name>
<dbReference type="Gene3D" id="2.60.220.50">
    <property type="match status" value="2"/>
</dbReference>
<dbReference type="PANTHER" id="PTHR45813">
    <property type="entry name" value="IG-LIKE DOMAIN-CONTAINING PROTEIN"/>
    <property type="match status" value="1"/>
</dbReference>
<dbReference type="SMART" id="SM00303">
    <property type="entry name" value="GPS"/>
    <property type="match status" value="2"/>
</dbReference>
<dbReference type="InterPro" id="IPR046338">
    <property type="entry name" value="GAIN_dom_sf"/>
</dbReference>
<evidence type="ECO:0000256" key="7">
    <source>
        <dbReference type="SAM" id="Phobius"/>
    </source>
</evidence>
<dbReference type="PROSITE" id="PS50227">
    <property type="entry name" value="G_PROTEIN_RECEP_F2_3"/>
    <property type="match status" value="2"/>
</dbReference>
<dbReference type="EMBL" id="JAIWYP010000003">
    <property type="protein sequence ID" value="KAH3852179.1"/>
    <property type="molecule type" value="Genomic_DNA"/>
</dbReference>
<dbReference type="Pfam" id="PF16489">
    <property type="entry name" value="GAIN"/>
    <property type="match status" value="1"/>
</dbReference>
<dbReference type="Gene3D" id="4.10.1240.10">
    <property type="entry name" value="GPCR, family 2, extracellular hormone receptor domain"/>
    <property type="match status" value="1"/>
</dbReference>